<dbReference type="Gene3D" id="3.40.50.300">
    <property type="entry name" value="P-loop containing nucleotide triphosphate hydrolases"/>
    <property type="match status" value="1"/>
</dbReference>
<dbReference type="RefSeq" id="WP_345045778.1">
    <property type="nucleotide sequence ID" value="NZ_BAABBA010000068.1"/>
</dbReference>
<keyword evidence="6" id="KW-1185">Reference proteome</keyword>
<organism evidence="5 6">
    <name type="scientific">Georgenia daeguensis</name>
    <dbReference type="NCBI Taxonomy" id="908355"/>
    <lineage>
        <taxon>Bacteria</taxon>
        <taxon>Bacillati</taxon>
        <taxon>Actinomycetota</taxon>
        <taxon>Actinomycetes</taxon>
        <taxon>Micrococcales</taxon>
        <taxon>Bogoriellaceae</taxon>
        <taxon>Georgenia</taxon>
    </lineage>
</organism>
<evidence type="ECO:0000256" key="2">
    <source>
        <dbReference type="ARBA" id="ARBA00022741"/>
    </source>
</evidence>
<comment type="caution">
    <text evidence="5">The sequence shown here is derived from an EMBL/GenBank/DDBJ whole genome shotgun (WGS) entry which is preliminary data.</text>
</comment>
<dbReference type="PIRSF" id="PIRSF003073">
    <property type="entry name" value="DNAC_TnpB_IstB"/>
    <property type="match status" value="1"/>
</dbReference>
<evidence type="ECO:0000313" key="6">
    <source>
        <dbReference type="Proteomes" id="UP001499841"/>
    </source>
</evidence>
<comment type="similarity">
    <text evidence="1">Belongs to the IS21/IS1162 putative ATP-binding protein family.</text>
</comment>
<dbReference type="SMART" id="SM00382">
    <property type="entry name" value="AAA"/>
    <property type="match status" value="1"/>
</dbReference>
<dbReference type="InterPro" id="IPR047661">
    <property type="entry name" value="IstB"/>
</dbReference>
<evidence type="ECO:0000313" key="5">
    <source>
        <dbReference type="EMBL" id="GAA3515032.1"/>
    </source>
</evidence>
<dbReference type="EMBL" id="BAABBA010000068">
    <property type="protein sequence ID" value="GAA3515032.1"/>
    <property type="molecule type" value="Genomic_DNA"/>
</dbReference>
<dbReference type="NCBIfam" id="NF038214">
    <property type="entry name" value="IS21_help_AAA"/>
    <property type="match status" value="1"/>
</dbReference>
<evidence type="ECO:0000256" key="1">
    <source>
        <dbReference type="ARBA" id="ARBA00008059"/>
    </source>
</evidence>
<dbReference type="InterPro" id="IPR027417">
    <property type="entry name" value="P-loop_NTPase"/>
</dbReference>
<dbReference type="InterPro" id="IPR002611">
    <property type="entry name" value="IstB_ATP-bd"/>
</dbReference>
<dbReference type="InterPro" id="IPR003593">
    <property type="entry name" value="AAA+_ATPase"/>
</dbReference>
<dbReference type="GO" id="GO:0005524">
    <property type="term" value="F:ATP binding"/>
    <property type="evidence" value="ECO:0007669"/>
    <property type="project" value="UniProtKB-KW"/>
</dbReference>
<proteinExistence type="inferred from homology"/>
<evidence type="ECO:0000259" key="4">
    <source>
        <dbReference type="SMART" id="SM00382"/>
    </source>
</evidence>
<dbReference type="Pfam" id="PF01695">
    <property type="entry name" value="IstB_IS21"/>
    <property type="match status" value="1"/>
</dbReference>
<gene>
    <name evidence="5" type="ORF">GCM10022262_42700</name>
</gene>
<reference evidence="6" key="1">
    <citation type="journal article" date="2019" name="Int. J. Syst. Evol. Microbiol.">
        <title>The Global Catalogue of Microorganisms (GCM) 10K type strain sequencing project: providing services to taxonomists for standard genome sequencing and annotation.</title>
        <authorList>
            <consortium name="The Broad Institute Genomics Platform"/>
            <consortium name="The Broad Institute Genome Sequencing Center for Infectious Disease"/>
            <person name="Wu L."/>
            <person name="Ma J."/>
        </authorList>
    </citation>
    <scope>NUCLEOTIDE SEQUENCE [LARGE SCALE GENOMIC DNA]</scope>
    <source>
        <strain evidence="6">JCM 17459</strain>
    </source>
</reference>
<feature type="domain" description="AAA+ ATPase" evidence="4">
    <location>
        <begin position="105"/>
        <end position="238"/>
    </location>
</feature>
<accession>A0ABP6USN5</accession>
<evidence type="ECO:0000256" key="3">
    <source>
        <dbReference type="ARBA" id="ARBA00022840"/>
    </source>
</evidence>
<sequence>MSTATRKDVTGEVTFLARELKAPVIAETFAALGDQARDQGWSHEEYLAAVLGRQVASRTANGTRLRIAAAHFPAIKTIEDFVFDHVPTAPRDVIAHLATTTFVPKRENVVLLGPPGTGKTHLAIALGIKAAEASHPVLFDSATGWIDRLAQAHAAGRLERELHRIKRYRLLIIDEVGYLPFDATAASLFFQLIASRYETGSVVVTSNLPFSRWGETLGDDVVAAATIDRLVHHAHVIGLDGDSYRTRGHRQTIDPQTSK</sequence>
<dbReference type="NCBIfam" id="NF005098">
    <property type="entry name" value="PRK06526.1"/>
    <property type="match status" value="1"/>
</dbReference>
<dbReference type="InterPro" id="IPR028350">
    <property type="entry name" value="DNAC/IstB-like"/>
</dbReference>
<dbReference type="Proteomes" id="UP001499841">
    <property type="component" value="Unassembled WGS sequence"/>
</dbReference>
<dbReference type="PANTHER" id="PTHR30050">
    <property type="entry name" value="CHROMOSOMAL REPLICATION INITIATOR PROTEIN DNAA"/>
    <property type="match status" value="1"/>
</dbReference>
<keyword evidence="2" id="KW-0547">Nucleotide-binding</keyword>
<dbReference type="CDD" id="cd00009">
    <property type="entry name" value="AAA"/>
    <property type="match status" value="1"/>
</dbReference>
<protein>
    <submittedName>
        <fullName evidence="5">ATP-binding protein</fullName>
    </submittedName>
</protein>
<keyword evidence="3 5" id="KW-0067">ATP-binding</keyword>
<dbReference type="SUPFAM" id="SSF52540">
    <property type="entry name" value="P-loop containing nucleoside triphosphate hydrolases"/>
    <property type="match status" value="1"/>
</dbReference>
<dbReference type="PANTHER" id="PTHR30050:SF4">
    <property type="entry name" value="ATP-BINDING PROTEIN RV3427C IN INSERTION SEQUENCE-RELATED"/>
    <property type="match status" value="1"/>
</dbReference>
<name>A0ABP6USN5_9MICO</name>